<evidence type="ECO:0000313" key="3">
    <source>
        <dbReference type="EMBL" id="MBB5965092.1"/>
    </source>
</evidence>
<evidence type="ECO:0000256" key="2">
    <source>
        <dbReference type="SAM" id="Phobius"/>
    </source>
</evidence>
<dbReference type="AlphaFoldDB" id="A0A841D348"/>
<feature type="region of interest" description="Disordered" evidence="1">
    <location>
        <begin position="111"/>
        <end position="131"/>
    </location>
</feature>
<feature type="transmembrane region" description="Helical" evidence="2">
    <location>
        <begin position="45"/>
        <end position="62"/>
    </location>
</feature>
<comment type="caution">
    <text evidence="3">The sequence shown here is derived from an EMBL/GenBank/DDBJ whole genome shotgun (WGS) entry which is preliminary data.</text>
</comment>
<evidence type="ECO:0000256" key="1">
    <source>
        <dbReference type="SAM" id="MobiDB-lite"/>
    </source>
</evidence>
<proteinExistence type="predicted"/>
<dbReference type="Proteomes" id="UP000562352">
    <property type="component" value="Unassembled WGS sequence"/>
</dbReference>
<evidence type="ECO:0000313" key="4">
    <source>
        <dbReference type="Proteomes" id="UP000562352"/>
    </source>
</evidence>
<protein>
    <submittedName>
        <fullName evidence="3">Uncharacterized protein</fullName>
    </submittedName>
</protein>
<keyword evidence="2" id="KW-0812">Transmembrane</keyword>
<accession>A0A841D348</accession>
<reference evidence="3 4" key="1">
    <citation type="submission" date="2020-08" db="EMBL/GenBank/DDBJ databases">
        <title>Genomic Encyclopedia of Type Strains, Phase III (KMG-III): the genomes of soil and plant-associated and newly described type strains.</title>
        <authorList>
            <person name="Whitman W."/>
        </authorList>
    </citation>
    <scope>NUCLEOTIDE SEQUENCE [LARGE SCALE GENOMIC DNA]</scope>
    <source>
        <strain evidence="3 4">CECT 3303</strain>
    </source>
</reference>
<dbReference type="RefSeq" id="WP_184944236.1">
    <property type="nucleotide sequence ID" value="NZ_BAAAWZ010000001.1"/>
</dbReference>
<dbReference type="EMBL" id="JACHJJ010000015">
    <property type="protein sequence ID" value="MBB5965092.1"/>
    <property type="molecule type" value="Genomic_DNA"/>
</dbReference>
<keyword evidence="2" id="KW-0472">Membrane</keyword>
<gene>
    <name evidence="3" type="ORF">FHS22_004378</name>
</gene>
<keyword evidence="2" id="KW-1133">Transmembrane helix</keyword>
<organism evidence="3 4">
    <name type="scientific">Planomonospora venezuelensis</name>
    <dbReference type="NCBI Taxonomy" id="1999"/>
    <lineage>
        <taxon>Bacteria</taxon>
        <taxon>Bacillati</taxon>
        <taxon>Actinomycetota</taxon>
        <taxon>Actinomycetes</taxon>
        <taxon>Streptosporangiales</taxon>
        <taxon>Streptosporangiaceae</taxon>
        <taxon>Planomonospora</taxon>
    </lineage>
</organism>
<sequence>MARRTLTHPATRKLLVATVTLWGTTIAVAIADIGNDRLHSTLENIALFFGIALVLARCTLSIQDHLAAVEDRVDGAVDGAVEELKKTLSFQQGVVAGARIAMASVLGLGGMRKRRPSSVPDDASELGQWRV</sequence>
<name>A0A841D348_PLAVE</name>
<keyword evidence="4" id="KW-1185">Reference proteome</keyword>